<dbReference type="EMBL" id="LFIV01000097">
    <property type="protein sequence ID" value="KZL70052.1"/>
    <property type="molecule type" value="Genomic_DNA"/>
</dbReference>
<dbReference type="AlphaFoldDB" id="A0A166S0T7"/>
<dbReference type="Gene3D" id="2.60.40.420">
    <property type="entry name" value="Cupredoxins - blue copper proteins"/>
    <property type="match status" value="1"/>
</dbReference>
<proteinExistence type="predicted"/>
<dbReference type="STRING" id="708197.A0A166S0T7"/>
<gene>
    <name evidence="1" type="ORF">CT0861_09279</name>
</gene>
<protein>
    <submittedName>
        <fullName evidence="1">Multicopper oxidase</fullName>
    </submittedName>
</protein>
<comment type="caution">
    <text evidence="1">The sequence shown here is derived from an EMBL/GenBank/DDBJ whole genome shotgun (WGS) entry which is preliminary data.</text>
</comment>
<evidence type="ECO:0000313" key="1">
    <source>
        <dbReference type="EMBL" id="KZL70052.1"/>
    </source>
</evidence>
<keyword evidence="2" id="KW-1185">Reference proteome</keyword>
<dbReference type="OrthoDB" id="262547at2759"/>
<sequence length="110" mass="12076">MSRAFALYLVDSNTPNANLFFQVIGSDGGLLTKPVQAFDLASEMITAHLGIGFTCSMDPMEERWRAKPYAIADLRTPAGPFFDIAIDEPAQFIASTVTYNKVNNVCLQEP</sequence>
<dbReference type="Proteomes" id="UP000076552">
    <property type="component" value="Unassembled WGS sequence"/>
</dbReference>
<organism evidence="1 2">
    <name type="scientific">Colletotrichum tofieldiae</name>
    <dbReference type="NCBI Taxonomy" id="708197"/>
    <lineage>
        <taxon>Eukaryota</taxon>
        <taxon>Fungi</taxon>
        <taxon>Dikarya</taxon>
        <taxon>Ascomycota</taxon>
        <taxon>Pezizomycotina</taxon>
        <taxon>Sordariomycetes</taxon>
        <taxon>Hypocreomycetidae</taxon>
        <taxon>Glomerellales</taxon>
        <taxon>Glomerellaceae</taxon>
        <taxon>Colletotrichum</taxon>
        <taxon>Colletotrichum spaethianum species complex</taxon>
    </lineage>
</organism>
<evidence type="ECO:0000313" key="2">
    <source>
        <dbReference type="Proteomes" id="UP000076552"/>
    </source>
</evidence>
<reference evidence="1 2" key="1">
    <citation type="submission" date="2015-06" db="EMBL/GenBank/DDBJ databases">
        <title>Survival trade-offs in plant roots during colonization by closely related pathogenic and mutualistic fungi.</title>
        <authorList>
            <person name="Hacquard S."/>
            <person name="Kracher B."/>
            <person name="Hiruma K."/>
            <person name="Weinman A."/>
            <person name="Muench P."/>
            <person name="Garrido Oter R."/>
            <person name="Ver Loren van Themaat E."/>
            <person name="Dallerey J.-F."/>
            <person name="Damm U."/>
            <person name="Henrissat B."/>
            <person name="Lespinet O."/>
            <person name="Thon M."/>
            <person name="Kemen E."/>
            <person name="McHardy A.C."/>
            <person name="Schulze-Lefert P."/>
            <person name="O'Connell R.J."/>
        </authorList>
    </citation>
    <scope>NUCLEOTIDE SEQUENCE [LARGE SCALE GENOMIC DNA]</scope>
    <source>
        <strain evidence="1 2">0861</strain>
    </source>
</reference>
<name>A0A166S0T7_9PEZI</name>
<dbReference type="InterPro" id="IPR008972">
    <property type="entry name" value="Cupredoxin"/>
</dbReference>
<accession>A0A166S0T7</accession>